<comment type="caution">
    <text evidence="1">The sequence shown here is derived from an EMBL/GenBank/DDBJ whole genome shotgun (WGS) entry which is preliminary data.</text>
</comment>
<dbReference type="AlphaFoldDB" id="X0X892"/>
<accession>X0X892</accession>
<organism evidence="1">
    <name type="scientific">marine sediment metagenome</name>
    <dbReference type="NCBI Taxonomy" id="412755"/>
    <lineage>
        <taxon>unclassified sequences</taxon>
        <taxon>metagenomes</taxon>
        <taxon>ecological metagenomes</taxon>
    </lineage>
</organism>
<gene>
    <name evidence="1" type="ORF">S01H1_61288</name>
</gene>
<dbReference type="EMBL" id="BARS01040174">
    <property type="protein sequence ID" value="GAG32873.1"/>
    <property type="molecule type" value="Genomic_DNA"/>
</dbReference>
<reference evidence="1" key="1">
    <citation type="journal article" date="2014" name="Front. Microbiol.">
        <title>High frequency of phylogenetically diverse reductive dehalogenase-homologous genes in deep subseafloor sedimentary metagenomes.</title>
        <authorList>
            <person name="Kawai M."/>
            <person name="Futagami T."/>
            <person name="Toyoda A."/>
            <person name="Takaki Y."/>
            <person name="Nishi S."/>
            <person name="Hori S."/>
            <person name="Arai W."/>
            <person name="Tsubouchi T."/>
            <person name="Morono Y."/>
            <person name="Uchiyama I."/>
            <person name="Ito T."/>
            <person name="Fujiyama A."/>
            <person name="Inagaki F."/>
            <person name="Takami H."/>
        </authorList>
    </citation>
    <scope>NUCLEOTIDE SEQUENCE</scope>
    <source>
        <strain evidence="1">Expedition CK06-06</strain>
    </source>
</reference>
<feature type="non-terminal residue" evidence="1">
    <location>
        <position position="1"/>
    </location>
</feature>
<name>X0X892_9ZZZZ</name>
<protein>
    <submittedName>
        <fullName evidence="1">Uncharacterized protein</fullName>
    </submittedName>
</protein>
<proteinExistence type="predicted"/>
<evidence type="ECO:0000313" key="1">
    <source>
        <dbReference type="EMBL" id="GAG32873.1"/>
    </source>
</evidence>
<sequence length="125" mass="14672">CIFVMHQVDNQVKRASAMRRPRRGDAAECKSFENWMQFCIQYGVPDDRGRLWLSGIKHRFADEEHLVGQIDDTISRINYEPERFKATDSGFIDTFADRDSHRVRTVRELEAEQAKRKDSLPNDLE</sequence>